<dbReference type="SUPFAM" id="SSF47473">
    <property type="entry name" value="EF-hand"/>
    <property type="match status" value="1"/>
</dbReference>
<reference evidence="6" key="2">
    <citation type="journal article" date="2024" name="Plant">
        <title>Genomic evolution and insights into agronomic trait innovations of Sesamum species.</title>
        <authorList>
            <person name="Miao H."/>
            <person name="Wang L."/>
            <person name="Qu L."/>
            <person name="Liu H."/>
            <person name="Sun Y."/>
            <person name="Le M."/>
            <person name="Wang Q."/>
            <person name="Wei S."/>
            <person name="Zheng Y."/>
            <person name="Lin W."/>
            <person name="Duan Y."/>
            <person name="Cao H."/>
            <person name="Xiong S."/>
            <person name="Wang X."/>
            <person name="Wei L."/>
            <person name="Li C."/>
            <person name="Ma Q."/>
            <person name="Ju M."/>
            <person name="Zhao R."/>
            <person name="Li G."/>
            <person name="Mu C."/>
            <person name="Tian Q."/>
            <person name="Mei H."/>
            <person name="Zhang T."/>
            <person name="Gao T."/>
            <person name="Zhang H."/>
        </authorList>
    </citation>
    <scope>NUCLEOTIDE SEQUENCE</scope>
    <source>
        <strain evidence="6">3651</strain>
    </source>
</reference>
<proteinExistence type="predicted"/>
<reference evidence="6" key="1">
    <citation type="submission" date="2020-06" db="EMBL/GenBank/DDBJ databases">
        <authorList>
            <person name="Li T."/>
            <person name="Hu X."/>
            <person name="Zhang T."/>
            <person name="Song X."/>
            <person name="Zhang H."/>
            <person name="Dai N."/>
            <person name="Sheng W."/>
            <person name="Hou X."/>
            <person name="Wei L."/>
        </authorList>
    </citation>
    <scope>NUCLEOTIDE SEQUENCE</scope>
    <source>
        <strain evidence="6">3651</strain>
        <tissue evidence="6">Leaf</tissue>
    </source>
</reference>
<keyword evidence="2" id="KW-0677">Repeat</keyword>
<evidence type="ECO:0000256" key="3">
    <source>
        <dbReference type="ARBA" id="ARBA00022837"/>
    </source>
</evidence>
<feature type="domain" description="EF-hand" evidence="5">
    <location>
        <begin position="168"/>
        <end position="202"/>
    </location>
</feature>
<dbReference type="InterPro" id="IPR002048">
    <property type="entry name" value="EF_hand_dom"/>
</dbReference>
<dbReference type="EMBL" id="JACGWO010000005">
    <property type="protein sequence ID" value="KAK4426206.1"/>
    <property type="molecule type" value="Genomic_DNA"/>
</dbReference>
<dbReference type="InterPro" id="IPR011992">
    <property type="entry name" value="EF-hand-dom_pair"/>
</dbReference>
<keyword evidence="7" id="KW-1185">Reference proteome</keyword>
<evidence type="ECO:0000256" key="2">
    <source>
        <dbReference type="ARBA" id="ARBA00022737"/>
    </source>
</evidence>
<dbReference type="CDD" id="cd00051">
    <property type="entry name" value="EFh"/>
    <property type="match status" value="1"/>
</dbReference>
<evidence type="ECO:0000256" key="4">
    <source>
        <dbReference type="SAM" id="Phobius"/>
    </source>
</evidence>
<sequence>MSNSDVNQFPIENFSLNSIQLTVLIVGLVEFLLLQLLIDRKRIHNFFLGLRSSTQSELIGPDGSKHQAGMEGRDFKPYVTQEKRVDQSVSRGEVEIVLRSLGMCCDSYEAKVPARLDADDLFNLFEVENPNLEEVKEAFHVFDSNRDGFIDAGELQKVLCSLGLKEGSDMEKCRRMIGVFDENGDGRIDFDEFVKFMESNLC</sequence>
<dbReference type="GO" id="GO:0005509">
    <property type="term" value="F:calcium ion binding"/>
    <property type="evidence" value="ECO:0007669"/>
    <property type="project" value="InterPro"/>
</dbReference>
<keyword evidence="1" id="KW-0479">Metal-binding</keyword>
<feature type="transmembrane region" description="Helical" evidence="4">
    <location>
        <begin position="19"/>
        <end position="38"/>
    </location>
</feature>
<dbReference type="Pfam" id="PF13499">
    <property type="entry name" value="EF-hand_7"/>
    <property type="match status" value="1"/>
</dbReference>
<dbReference type="PROSITE" id="PS50222">
    <property type="entry name" value="EF_HAND_2"/>
    <property type="match status" value="2"/>
</dbReference>
<evidence type="ECO:0000259" key="5">
    <source>
        <dbReference type="PROSITE" id="PS50222"/>
    </source>
</evidence>
<dbReference type="PANTHER" id="PTHR10891">
    <property type="entry name" value="EF-HAND CALCIUM-BINDING DOMAIN CONTAINING PROTEIN"/>
    <property type="match status" value="1"/>
</dbReference>
<dbReference type="FunFam" id="1.10.238.10:FF:000003">
    <property type="entry name" value="Calmodulin A"/>
    <property type="match status" value="1"/>
</dbReference>
<evidence type="ECO:0000313" key="6">
    <source>
        <dbReference type="EMBL" id="KAK4426206.1"/>
    </source>
</evidence>
<evidence type="ECO:0000256" key="1">
    <source>
        <dbReference type="ARBA" id="ARBA00022723"/>
    </source>
</evidence>
<keyword evidence="4" id="KW-0812">Transmembrane</keyword>
<dbReference type="Proteomes" id="UP001293254">
    <property type="component" value="Unassembled WGS sequence"/>
</dbReference>
<comment type="caution">
    <text evidence="6">The sequence shown here is derived from an EMBL/GenBank/DDBJ whole genome shotgun (WGS) entry which is preliminary data.</text>
</comment>
<keyword evidence="4" id="KW-1133">Transmembrane helix</keyword>
<dbReference type="SMART" id="SM00054">
    <property type="entry name" value="EFh"/>
    <property type="match status" value="2"/>
</dbReference>
<dbReference type="InterPro" id="IPR018247">
    <property type="entry name" value="EF_Hand_1_Ca_BS"/>
</dbReference>
<evidence type="ECO:0000313" key="7">
    <source>
        <dbReference type="Proteomes" id="UP001293254"/>
    </source>
</evidence>
<dbReference type="AlphaFoldDB" id="A0AAE1Y9H2"/>
<dbReference type="Gene3D" id="1.10.238.10">
    <property type="entry name" value="EF-hand"/>
    <property type="match status" value="1"/>
</dbReference>
<dbReference type="InterPro" id="IPR039647">
    <property type="entry name" value="EF_hand_pair_protein_CML-like"/>
</dbReference>
<keyword evidence="4" id="KW-0472">Membrane</keyword>
<name>A0AAE1Y9H2_9LAMI</name>
<gene>
    <name evidence="6" type="ORF">Salat_1389100</name>
</gene>
<accession>A0AAE1Y9H2</accession>
<protein>
    <submittedName>
        <fullName evidence="6">Calcium-binding protein CML46</fullName>
    </submittedName>
</protein>
<organism evidence="6 7">
    <name type="scientific">Sesamum alatum</name>
    <dbReference type="NCBI Taxonomy" id="300844"/>
    <lineage>
        <taxon>Eukaryota</taxon>
        <taxon>Viridiplantae</taxon>
        <taxon>Streptophyta</taxon>
        <taxon>Embryophyta</taxon>
        <taxon>Tracheophyta</taxon>
        <taxon>Spermatophyta</taxon>
        <taxon>Magnoliopsida</taxon>
        <taxon>eudicotyledons</taxon>
        <taxon>Gunneridae</taxon>
        <taxon>Pentapetalae</taxon>
        <taxon>asterids</taxon>
        <taxon>lamiids</taxon>
        <taxon>Lamiales</taxon>
        <taxon>Pedaliaceae</taxon>
        <taxon>Sesamum</taxon>
    </lineage>
</organism>
<dbReference type="PROSITE" id="PS00018">
    <property type="entry name" value="EF_HAND_1"/>
    <property type="match status" value="2"/>
</dbReference>
<feature type="domain" description="EF-hand" evidence="5">
    <location>
        <begin position="130"/>
        <end position="165"/>
    </location>
</feature>
<dbReference type="PRINTS" id="PR01697">
    <property type="entry name" value="PARVALBUMIN"/>
</dbReference>
<keyword evidence="3" id="KW-0106">Calcium</keyword>